<name>A0A9P6BWS9_9AGAR</name>
<evidence type="ECO:0000313" key="1">
    <source>
        <dbReference type="EMBL" id="KAF9440843.1"/>
    </source>
</evidence>
<dbReference type="Proteomes" id="UP000807342">
    <property type="component" value="Unassembled WGS sequence"/>
</dbReference>
<evidence type="ECO:0000313" key="2">
    <source>
        <dbReference type="Proteomes" id="UP000807342"/>
    </source>
</evidence>
<reference evidence="1" key="1">
    <citation type="submission" date="2020-11" db="EMBL/GenBank/DDBJ databases">
        <authorList>
            <consortium name="DOE Joint Genome Institute"/>
            <person name="Ahrendt S."/>
            <person name="Riley R."/>
            <person name="Andreopoulos W."/>
            <person name="Labutti K."/>
            <person name="Pangilinan J."/>
            <person name="Ruiz-Duenas F.J."/>
            <person name="Barrasa J.M."/>
            <person name="Sanchez-Garcia M."/>
            <person name="Camarero S."/>
            <person name="Miyauchi S."/>
            <person name="Serrano A."/>
            <person name="Linde D."/>
            <person name="Babiker R."/>
            <person name="Drula E."/>
            <person name="Ayuso-Fernandez I."/>
            <person name="Pacheco R."/>
            <person name="Padilla G."/>
            <person name="Ferreira P."/>
            <person name="Barriuso J."/>
            <person name="Kellner H."/>
            <person name="Castanera R."/>
            <person name="Alfaro M."/>
            <person name="Ramirez L."/>
            <person name="Pisabarro A.G."/>
            <person name="Kuo A."/>
            <person name="Tritt A."/>
            <person name="Lipzen A."/>
            <person name="He G."/>
            <person name="Yan M."/>
            <person name="Ng V."/>
            <person name="Cullen D."/>
            <person name="Martin F."/>
            <person name="Rosso M.-N."/>
            <person name="Henrissat B."/>
            <person name="Hibbett D."/>
            <person name="Martinez A.T."/>
            <person name="Grigoriev I.V."/>
        </authorList>
    </citation>
    <scope>NUCLEOTIDE SEQUENCE</scope>
    <source>
        <strain evidence="1">MF-IS2</strain>
    </source>
</reference>
<sequence>FLTYSGYCFTGIEALGLLLAQYRSPGNLKDLAIMYNQSESAISQVVGDLSQWINWCWSFLLDFDADTGILTSENINLYADVISRAGAPLDSVWGFLNCTIHAMCQPIRQQQEVYNGYKKVHSLKYQALIL</sequence>
<accession>A0A9P6BWS9</accession>
<feature type="non-terminal residue" evidence="1">
    <location>
        <position position="130"/>
    </location>
</feature>
<protein>
    <submittedName>
        <fullName evidence="1">Uncharacterized protein</fullName>
    </submittedName>
</protein>
<dbReference type="OrthoDB" id="5945905at2759"/>
<feature type="non-terminal residue" evidence="1">
    <location>
        <position position="1"/>
    </location>
</feature>
<comment type="caution">
    <text evidence="1">The sequence shown here is derived from an EMBL/GenBank/DDBJ whole genome shotgun (WGS) entry which is preliminary data.</text>
</comment>
<keyword evidence="2" id="KW-1185">Reference proteome</keyword>
<organism evidence="1 2">
    <name type="scientific">Macrolepiota fuliginosa MF-IS2</name>
    <dbReference type="NCBI Taxonomy" id="1400762"/>
    <lineage>
        <taxon>Eukaryota</taxon>
        <taxon>Fungi</taxon>
        <taxon>Dikarya</taxon>
        <taxon>Basidiomycota</taxon>
        <taxon>Agaricomycotina</taxon>
        <taxon>Agaricomycetes</taxon>
        <taxon>Agaricomycetidae</taxon>
        <taxon>Agaricales</taxon>
        <taxon>Agaricineae</taxon>
        <taxon>Agaricaceae</taxon>
        <taxon>Macrolepiota</taxon>
    </lineage>
</organism>
<dbReference type="EMBL" id="MU152226">
    <property type="protein sequence ID" value="KAF9440843.1"/>
    <property type="molecule type" value="Genomic_DNA"/>
</dbReference>
<dbReference type="AlphaFoldDB" id="A0A9P6BWS9"/>
<proteinExistence type="predicted"/>
<gene>
    <name evidence="1" type="ORF">P691DRAFT_646338</name>
</gene>